<dbReference type="InterPro" id="IPR041577">
    <property type="entry name" value="RT_RNaseH_2"/>
</dbReference>
<dbReference type="HOGENOM" id="CLU_1725815_0_0_1"/>
<reference evidence="2" key="2">
    <citation type="submission" date="2015-06" db="UniProtKB">
        <authorList>
            <consortium name="EnsemblProtists"/>
        </authorList>
    </citation>
    <scope>IDENTIFICATION</scope>
    <source>
        <strain evidence="2">Emoy2</strain>
    </source>
</reference>
<dbReference type="VEuPathDB" id="FungiDB:HpaG805376"/>
<dbReference type="EnsemblProtists" id="HpaT805376">
    <property type="protein sequence ID" value="HpaP805376"/>
    <property type="gene ID" value="HpaG805376"/>
</dbReference>
<dbReference type="InterPro" id="IPR043502">
    <property type="entry name" value="DNA/RNA_pol_sf"/>
</dbReference>
<sequence length="152" mass="17526">MNYYSRFIQDFAMYASFLYELGEADFHEIRRSHNMKNDCSSSHDHVCSAQICDDRGQWPAGDHDHQLVTINDQDEFKVKESDGEHTGDHRWEKAIIAFTMLKAKVARTPVLRHFDPDRRSVIVAYASKWAVSAALLQEHDGVNVLLCSQVER</sequence>
<dbReference type="InterPro" id="IPR043128">
    <property type="entry name" value="Rev_trsase/Diguanyl_cyclase"/>
</dbReference>
<dbReference type="InterPro" id="IPR051320">
    <property type="entry name" value="Viral_Replic_Matur_Polypro"/>
</dbReference>
<accession>M4BGF5</accession>
<dbReference type="EMBL" id="JH598234">
    <property type="status" value="NOT_ANNOTATED_CDS"/>
    <property type="molecule type" value="Genomic_DNA"/>
</dbReference>
<dbReference type="Pfam" id="PF17919">
    <property type="entry name" value="RT_RNaseH_2"/>
    <property type="match status" value="1"/>
</dbReference>
<dbReference type="eggNOG" id="KOG0017">
    <property type="taxonomic scope" value="Eukaryota"/>
</dbReference>
<dbReference type="SUPFAM" id="SSF56672">
    <property type="entry name" value="DNA/RNA polymerases"/>
    <property type="match status" value="1"/>
</dbReference>
<feature type="domain" description="Reverse transcriptase/retrotransposon-derived protein RNase H-like" evidence="1">
    <location>
        <begin position="94"/>
        <end position="141"/>
    </location>
</feature>
<dbReference type="Proteomes" id="UP000011713">
    <property type="component" value="Unassembled WGS sequence"/>
</dbReference>
<name>M4BGF5_HYAAE</name>
<evidence type="ECO:0000259" key="1">
    <source>
        <dbReference type="Pfam" id="PF17919"/>
    </source>
</evidence>
<proteinExistence type="predicted"/>
<dbReference type="PANTHER" id="PTHR33064">
    <property type="entry name" value="POL PROTEIN"/>
    <property type="match status" value="1"/>
</dbReference>
<evidence type="ECO:0000313" key="3">
    <source>
        <dbReference type="Proteomes" id="UP000011713"/>
    </source>
</evidence>
<organism evidence="2 3">
    <name type="scientific">Hyaloperonospora arabidopsidis (strain Emoy2)</name>
    <name type="common">Downy mildew agent</name>
    <name type="synonym">Peronospora arabidopsidis</name>
    <dbReference type="NCBI Taxonomy" id="559515"/>
    <lineage>
        <taxon>Eukaryota</taxon>
        <taxon>Sar</taxon>
        <taxon>Stramenopiles</taxon>
        <taxon>Oomycota</taxon>
        <taxon>Peronosporomycetes</taxon>
        <taxon>Peronosporales</taxon>
        <taxon>Peronosporaceae</taxon>
        <taxon>Hyaloperonospora</taxon>
    </lineage>
</organism>
<keyword evidence="3" id="KW-1185">Reference proteome</keyword>
<dbReference type="Gene3D" id="3.30.70.270">
    <property type="match status" value="1"/>
</dbReference>
<reference evidence="3" key="1">
    <citation type="journal article" date="2010" name="Science">
        <title>Signatures of adaptation to obligate biotrophy in the Hyaloperonospora arabidopsidis genome.</title>
        <authorList>
            <person name="Baxter L."/>
            <person name="Tripathy S."/>
            <person name="Ishaque N."/>
            <person name="Boot N."/>
            <person name="Cabral A."/>
            <person name="Kemen E."/>
            <person name="Thines M."/>
            <person name="Ah-Fong A."/>
            <person name="Anderson R."/>
            <person name="Badejoko W."/>
            <person name="Bittner-Eddy P."/>
            <person name="Boore J.L."/>
            <person name="Chibucos M.C."/>
            <person name="Coates M."/>
            <person name="Dehal P."/>
            <person name="Delehaunty K."/>
            <person name="Dong S."/>
            <person name="Downton P."/>
            <person name="Dumas B."/>
            <person name="Fabro G."/>
            <person name="Fronick C."/>
            <person name="Fuerstenberg S.I."/>
            <person name="Fulton L."/>
            <person name="Gaulin E."/>
            <person name="Govers F."/>
            <person name="Hughes L."/>
            <person name="Humphray S."/>
            <person name="Jiang R.H."/>
            <person name="Judelson H."/>
            <person name="Kamoun S."/>
            <person name="Kyung K."/>
            <person name="Meijer H."/>
            <person name="Minx P."/>
            <person name="Morris P."/>
            <person name="Nelson J."/>
            <person name="Phuntumart V."/>
            <person name="Qutob D."/>
            <person name="Rehmany A."/>
            <person name="Rougon-Cardoso A."/>
            <person name="Ryden P."/>
            <person name="Torto-Alalibo T."/>
            <person name="Studholme D."/>
            <person name="Wang Y."/>
            <person name="Win J."/>
            <person name="Wood J."/>
            <person name="Clifton S.W."/>
            <person name="Rogers J."/>
            <person name="Van den Ackerveken G."/>
            <person name="Jones J.D."/>
            <person name="McDowell J.M."/>
            <person name="Beynon J."/>
            <person name="Tyler B.M."/>
        </authorList>
    </citation>
    <scope>NUCLEOTIDE SEQUENCE [LARGE SCALE GENOMIC DNA]</scope>
    <source>
        <strain evidence="3">Emoy2</strain>
    </source>
</reference>
<evidence type="ECO:0000313" key="2">
    <source>
        <dbReference type="EnsemblProtists" id="HpaP805376"/>
    </source>
</evidence>
<dbReference type="AlphaFoldDB" id="M4BGF5"/>
<dbReference type="OMA" id="PREINYA"/>
<dbReference type="InParanoid" id="M4BGF5"/>
<dbReference type="PANTHER" id="PTHR33064:SF37">
    <property type="entry name" value="RIBONUCLEASE H"/>
    <property type="match status" value="1"/>
</dbReference>
<protein>
    <recommendedName>
        <fullName evidence="1">Reverse transcriptase/retrotransposon-derived protein RNase H-like domain-containing protein</fullName>
    </recommendedName>
</protein>